<dbReference type="EMBL" id="RBXR01000001">
    <property type="protein sequence ID" value="RKT67085.1"/>
    <property type="molecule type" value="Genomic_DNA"/>
</dbReference>
<dbReference type="AlphaFoldDB" id="A0A495X1D9"/>
<comment type="caution">
    <text evidence="1">The sequence shown here is derived from an EMBL/GenBank/DDBJ whole genome shotgun (WGS) entry which is preliminary data.</text>
</comment>
<evidence type="ECO:0000313" key="1">
    <source>
        <dbReference type="EMBL" id="RKT67085.1"/>
    </source>
</evidence>
<keyword evidence="2" id="KW-1185">Reference proteome</keyword>
<accession>A0A495X1D9</accession>
<evidence type="ECO:0000313" key="2">
    <source>
        <dbReference type="Proteomes" id="UP000272729"/>
    </source>
</evidence>
<protein>
    <submittedName>
        <fullName evidence="1">Uncharacterized protein</fullName>
    </submittedName>
</protein>
<sequence length="238" mass="26590">MTDSENLLISRGELEDLISAVAHYQHMAFNEGNAWGSQTARDLVEKVKAEAGFMAYAFVHLWFGRNHQKIQPGDTVRTSEWGSGEFCPAEVLTTHTYGAWVQDENEAGWWSWHDVHRLDRLHTEPDFDIANYAAVIEHMGYDRDPGGFPDSVTPYFIKPSTPALKLVDHWPTEVTTGEGQAVPGEEPRNWDVYRFATAALGGDETSENGERAKEWHDDLVADALGTTGLTVVREEGDA</sequence>
<dbReference type="Proteomes" id="UP000272729">
    <property type="component" value="Unassembled WGS sequence"/>
</dbReference>
<proteinExistence type="predicted"/>
<dbReference type="OrthoDB" id="9913099at2"/>
<gene>
    <name evidence="1" type="ORF">DFJ66_0253</name>
</gene>
<name>A0A495X1D9_9PSEU</name>
<reference evidence="1 2" key="1">
    <citation type="submission" date="2018-10" db="EMBL/GenBank/DDBJ databases">
        <title>Sequencing the genomes of 1000 actinobacteria strains.</title>
        <authorList>
            <person name="Klenk H.-P."/>
        </authorList>
    </citation>
    <scope>NUCLEOTIDE SEQUENCE [LARGE SCALE GENOMIC DNA]</scope>
    <source>
        <strain evidence="1 2">DSM 43911</strain>
    </source>
</reference>
<organism evidence="1 2">
    <name type="scientific">Saccharothrix variisporea</name>
    <dbReference type="NCBI Taxonomy" id="543527"/>
    <lineage>
        <taxon>Bacteria</taxon>
        <taxon>Bacillati</taxon>
        <taxon>Actinomycetota</taxon>
        <taxon>Actinomycetes</taxon>
        <taxon>Pseudonocardiales</taxon>
        <taxon>Pseudonocardiaceae</taxon>
        <taxon>Saccharothrix</taxon>
    </lineage>
</organism>
<dbReference type="RefSeq" id="WP_121217121.1">
    <property type="nucleotide sequence ID" value="NZ_JBIUBA010000046.1"/>
</dbReference>